<dbReference type="PANTHER" id="PTHR43669:SF3">
    <property type="entry name" value="ALCOHOL DEHYDROGENASE, PUTATIVE (AFU_ORTHOLOGUE AFUA_3G03445)-RELATED"/>
    <property type="match status" value="1"/>
</dbReference>
<dbReference type="Proteomes" id="UP000186997">
    <property type="component" value="Unassembled WGS sequence"/>
</dbReference>
<evidence type="ECO:0000256" key="3">
    <source>
        <dbReference type="RuleBase" id="RU000363"/>
    </source>
</evidence>
<evidence type="ECO:0000256" key="2">
    <source>
        <dbReference type="ARBA" id="ARBA00023002"/>
    </source>
</evidence>
<dbReference type="CDD" id="cd05233">
    <property type="entry name" value="SDR_c"/>
    <property type="match status" value="1"/>
</dbReference>
<dbReference type="STRING" id="287098.SAMN05421665_2457"/>
<sequence length="272" mass="28595">MGFTIPTITSYPKSNLKGTCVKNINLVGKTVLITGASRGIGAAAAYAFAEAGANVALVARSTDEIAEIAGQIGEKALAIPCDVSRYSDVASAVAATARTFGGLDVLINNAGVVEPIGHLQDTDPEAWSRTIDINLKGVMHGMHAAMPGMIAQGHGTIINISSGAAHGPVEGWSAYCSSKAAVYMLTRTADKESREKGLRILGLSPGTVATQMQREIKASGINPVSQLDWSVHIPPEWPAQALLWMCTPEADDFLGDDVSLRDEDIRKKVGLI</sequence>
<evidence type="ECO:0000313" key="5">
    <source>
        <dbReference type="Proteomes" id="UP000186997"/>
    </source>
</evidence>
<dbReference type="Gene3D" id="3.40.50.720">
    <property type="entry name" value="NAD(P)-binding Rossmann-like Domain"/>
    <property type="match status" value="1"/>
</dbReference>
<dbReference type="GO" id="GO:0016491">
    <property type="term" value="F:oxidoreductase activity"/>
    <property type="evidence" value="ECO:0007669"/>
    <property type="project" value="UniProtKB-KW"/>
</dbReference>
<dbReference type="FunFam" id="3.40.50.720:FF:000084">
    <property type="entry name" value="Short-chain dehydrogenase reductase"/>
    <property type="match status" value="1"/>
</dbReference>
<dbReference type="PRINTS" id="PR00081">
    <property type="entry name" value="GDHRDH"/>
</dbReference>
<dbReference type="EMBL" id="FTPR01000002">
    <property type="protein sequence ID" value="SIT87578.1"/>
    <property type="molecule type" value="Genomic_DNA"/>
</dbReference>
<keyword evidence="5" id="KW-1185">Reference proteome</keyword>
<reference evidence="5" key="1">
    <citation type="submission" date="2017-01" db="EMBL/GenBank/DDBJ databases">
        <authorList>
            <person name="Varghese N."/>
            <person name="Submissions S."/>
        </authorList>
    </citation>
    <scope>NUCLEOTIDE SEQUENCE [LARGE SCALE GENOMIC DNA]</scope>
    <source>
        <strain evidence="5">DSM 29591</strain>
    </source>
</reference>
<organism evidence="4 5">
    <name type="scientific">Yoonia rosea</name>
    <dbReference type="NCBI Taxonomy" id="287098"/>
    <lineage>
        <taxon>Bacteria</taxon>
        <taxon>Pseudomonadati</taxon>
        <taxon>Pseudomonadota</taxon>
        <taxon>Alphaproteobacteria</taxon>
        <taxon>Rhodobacterales</taxon>
        <taxon>Paracoccaceae</taxon>
        <taxon>Yoonia</taxon>
    </lineage>
</organism>
<accession>A0A1R3XA96</accession>
<dbReference type="AlphaFoldDB" id="A0A1R3XA96"/>
<evidence type="ECO:0000256" key="1">
    <source>
        <dbReference type="ARBA" id="ARBA00006484"/>
    </source>
</evidence>
<proteinExistence type="inferred from homology"/>
<dbReference type="InterPro" id="IPR036291">
    <property type="entry name" value="NAD(P)-bd_dom_sf"/>
</dbReference>
<dbReference type="PRINTS" id="PR00080">
    <property type="entry name" value="SDRFAMILY"/>
</dbReference>
<comment type="similarity">
    <text evidence="1 3">Belongs to the short-chain dehydrogenases/reductases (SDR) family.</text>
</comment>
<protein>
    <submittedName>
        <fullName evidence="4">NADP-dependent 3-hydroxy acid dehydrogenase YdfG</fullName>
    </submittedName>
</protein>
<dbReference type="Pfam" id="PF00106">
    <property type="entry name" value="adh_short"/>
    <property type="match status" value="1"/>
</dbReference>
<name>A0A1R3XA96_9RHOB</name>
<gene>
    <name evidence="4" type="ORF">SAMN05421665_2457</name>
</gene>
<evidence type="ECO:0000313" key="4">
    <source>
        <dbReference type="EMBL" id="SIT87578.1"/>
    </source>
</evidence>
<keyword evidence="2" id="KW-0560">Oxidoreductase</keyword>
<dbReference type="SUPFAM" id="SSF51735">
    <property type="entry name" value="NAD(P)-binding Rossmann-fold domains"/>
    <property type="match status" value="1"/>
</dbReference>
<dbReference type="InterPro" id="IPR002347">
    <property type="entry name" value="SDR_fam"/>
</dbReference>
<dbReference type="PANTHER" id="PTHR43669">
    <property type="entry name" value="5-KETO-D-GLUCONATE 5-REDUCTASE"/>
    <property type="match status" value="1"/>
</dbReference>